<feature type="compositionally biased region" description="Polar residues" evidence="1">
    <location>
        <begin position="102"/>
        <end position="120"/>
    </location>
</feature>
<feature type="compositionally biased region" description="Low complexity" evidence="1">
    <location>
        <begin position="151"/>
        <end position="167"/>
    </location>
</feature>
<evidence type="ECO:0000256" key="1">
    <source>
        <dbReference type="SAM" id="MobiDB-lite"/>
    </source>
</evidence>
<evidence type="ECO:0000313" key="3">
    <source>
        <dbReference type="EMBL" id="CAE0278043.1"/>
    </source>
</evidence>
<reference evidence="3" key="1">
    <citation type="submission" date="2021-01" db="EMBL/GenBank/DDBJ databases">
        <authorList>
            <person name="Corre E."/>
            <person name="Pelletier E."/>
            <person name="Niang G."/>
            <person name="Scheremetjew M."/>
            <person name="Finn R."/>
            <person name="Kale V."/>
            <person name="Holt S."/>
            <person name="Cochrane G."/>
            <person name="Meng A."/>
            <person name="Brown T."/>
            <person name="Cohen L."/>
        </authorList>
    </citation>
    <scope>NUCLEOTIDE SEQUENCE</scope>
    <source>
        <strain evidence="3">CCAP 955/1</strain>
    </source>
</reference>
<feature type="compositionally biased region" description="Polar residues" evidence="1">
    <location>
        <begin position="60"/>
        <end position="71"/>
    </location>
</feature>
<dbReference type="EMBL" id="HBIC01013821">
    <property type="protein sequence ID" value="CAE0278043.1"/>
    <property type="molecule type" value="Transcribed_RNA"/>
</dbReference>
<keyword evidence="2" id="KW-0472">Membrane</keyword>
<dbReference type="AlphaFoldDB" id="A0A7S3M2H4"/>
<evidence type="ECO:0000256" key="2">
    <source>
        <dbReference type="SAM" id="Phobius"/>
    </source>
</evidence>
<name>A0A7S3M2H4_9STRA</name>
<organism evidence="3">
    <name type="scientific">Spumella elongata</name>
    <dbReference type="NCBI Taxonomy" id="89044"/>
    <lineage>
        <taxon>Eukaryota</taxon>
        <taxon>Sar</taxon>
        <taxon>Stramenopiles</taxon>
        <taxon>Ochrophyta</taxon>
        <taxon>Chrysophyceae</taxon>
        <taxon>Chromulinales</taxon>
        <taxon>Chromulinaceae</taxon>
        <taxon>Spumella</taxon>
    </lineage>
</organism>
<keyword evidence="2" id="KW-0812">Transmembrane</keyword>
<feature type="compositionally biased region" description="Basic and acidic residues" evidence="1">
    <location>
        <begin position="33"/>
        <end position="52"/>
    </location>
</feature>
<keyword evidence="2" id="KW-1133">Transmembrane helix</keyword>
<gene>
    <name evidence="3" type="ORF">SELO1098_LOCUS6873</name>
</gene>
<proteinExistence type="predicted"/>
<feature type="transmembrane region" description="Helical" evidence="2">
    <location>
        <begin position="265"/>
        <end position="282"/>
    </location>
</feature>
<accession>A0A7S3M2H4</accession>
<feature type="region of interest" description="Disordered" evidence="1">
    <location>
        <begin position="1"/>
        <end position="173"/>
    </location>
</feature>
<sequence>MSKRKESLPSPVQLKKNKEGDNESAPATPNTIEEQRRKAKEWFDKEEKKKAEALAGASNAKRSASPVQTPSKKSKPQLTEDDEESVVSTRSLRRRSSIGSVTVTETDNASIKSEASSVRPSRTPAKAKKSELAPIAEEVIVPSSARKAVPRSEPASARKAPAAKPAPVELPSSPVQTTLAVSPKAAPKSPKQITPIQAAPVQRTPITKPSRAIERHAEVTALVASARAPPGAGDNLNPPNALFVLLGQLYIFIGGVAYYNPAVGFATFIVVNAFANLFLMKGRKD</sequence>
<protein>
    <submittedName>
        <fullName evidence="3">Uncharacterized protein</fullName>
    </submittedName>
</protein>